<organism evidence="3 4">
    <name type="scientific">Duganella sacchari</name>
    <dbReference type="NCBI Taxonomy" id="551987"/>
    <lineage>
        <taxon>Bacteria</taxon>
        <taxon>Pseudomonadati</taxon>
        <taxon>Pseudomonadota</taxon>
        <taxon>Betaproteobacteria</taxon>
        <taxon>Burkholderiales</taxon>
        <taxon>Oxalobacteraceae</taxon>
        <taxon>Telluria group</taxon>
        <taxon>Duganella</taxon>
    </lineage>
</organism>
<protein>
    <submittedName>
        <fullName evidence="3">Acetoin utilization deacetylase AcuC</fullName>
    </submittedName>
</protein>
<evidence type="ECO:0000256" key="1">
    <source>
        <dbReference type="ARBA" id="ARBA00005947"/>
    </source>
</evidence>
<sequence length="319" mass="35177">MRETARSSKNNMTTAIYSHPDCQRHDMGDWHPESPARLQAIADQLIGSHINDLLEHREAPLVDITDLERNHSRNAIGIVRDNVPEEGDTYPIDGDTSLNAWSWRAAQRAAGAAVAATDAVIDGEIDNAFCSIRPPGHHARPKEPMGFCLFNNVAVAAKHALEVRGLQRVAIVDFDVHHGNGTEEAILNEPRVLMVSFFQHPLYPYTEPLPITDHLVNVPVPAHTKGDAVRKIVTEQWLPALHAFKPEMLFISAGFDAHREDDIGGMGLVEADYAWMTQQVMEIARLYAQGRIVSCLEGGYNLSALGRSVVAHVKALADL</sequence>
<dbReference type="Proteomes" id="UP000184339">
    <property type="component" value="Unassembled WGS sequence"/>
</dbReference>
<dbReference type="STRING" id="551987.SAMN05192549_109104"/>
<dbReference type="InterPro" id="IPR000286">
    <property type="entry name" value="HDACs"/>
</dbReference>
<dbReference type="GO" id="GO:0040029">
    <property type="term" value="P:epigenetic regulation of gene expression"/>
    <property type="evidence" value="ECO:0007669"/>
    <property type="project" value="TreeGrafter"/>
</dbReference>
<comment type="similarity">
    <text evidence="1">Belongs to the histone deacetylase family.</text>
</comment>
<dbReference type="GO" id="GO:0004407">
    <property type="term" value="F:histone deacetylase activity"/>
    <property type="evidence" value="ECO:0007669"/>
    <property type="project" value="TreeGrafter"/>
</dbReference>
<gene>
    <name evidence="3" type="ORF">SAMN05192549_109104</name>
</gene>
<dbReference type="InterPro" id="IPR037138">
    <property type="entry name" value="His_deacetylse_dom_sf"/>
</dbReference>
<dbReference type="Pfam" id="PF00850">
    <property type="entry name" value="Hist_deacetyl"/>
    <property type="match status" value="1"/>
</dbReference>
<dbReference type="PANTHER" id="PTHR10625">
    <property type="entry name" value="HISTONE DEACETYLASE HDAC1-RELATED"/>
    <property type="match status" value="1"/>
</dbReference>
<evidence type="ECO:0000259" key="2">
    <source>
        <dbReference type="Pfam" id="PF00850"/>
    </source>
</evidence>
<dbReference type="CDD" id="cd11599">
    <property type="entry name" value="HDAC_classII_2"/>
    <property type="match status" value="1"/>
</dbReference>
<evidence type="ECO:0000313" key="4">
    <source>
        <dbReference type="Proteomes" id="UP000184339"/>
    </source>
</evidence>
<dbReference type="AlphaFoldDB" id="A0A1M7R1J7"/>
<dbReference type="InterPro" id="IPR023696">
    <property type="entry name" value="Ureohydrolase_dom_sf"/>
</dbReference>
<name>A0A1M7R1J7_9BURK</name>
<dbReference type="PANTHER" id="PTHR10625:SF10">
    <property type="entry name" value="HISTONE DEACETYLASE HDAC1"/>
    <property type="match status" value="1"/>
</dbReference>
<keyword evidence="4" id="KW-1185">Reference proteome</keyword>
<dbReference type="PRINTS" id="PR01270">
    <property type="entry name" value="HDASUPER"/>
</dbReference>
<dbReference type="SUPFAM" id="SSF52768">
    <property type="entry name" value="Arginase/deacetylase"/>
    <property type="match status" value="1"/>
</dbReference>
<accession>A0A1M7R1J7</accession>
<dbReference type="EMBL" id="FRCX01000009">
    <property type="protein sequence ID" value="SHN38335.1"/>
    <property type="molecule type" value="Genomic_DNA"/>
</dbReference>
<evidence type="ECO:0000313" key="3">
    <source>
        <dbReference type="EMBL" id="SHN38335.1"/>
    </source>
</evidence>
<feature type="domain" description="Histone deacetylase" evidence="2">
    <location>
        <begin position="31"/>
        <end position="316"/>
    </location>
</feature>
<dbReference type="Gene3D" id="3.40.800.20">
    <property type="entry name" value="Histone deacetylase domain"/>
    <property type="match status" value="1"/>
</dbReference>
<proteinExistence type="inferred from homology"/>
<dbReference type="InterPro" id="IPR023801">
    <property type="entry name" value="His_deacetylse_dom"/>
</dbReference>
<reference evidence="4" key="1">
    <citation type="submission" date="2016-11" db="EMBL/GenBank/DDBJ databases">
        <authorList>
            <person name="Varghese N."/>
            <person name="Submissions S."/>
        </authorList>
    </citation>
    <scope>NUCLEOTIDE SEQUENCE [LARGE SCALE GENOMIC DNA]</scope>
    <source>
        <strain evidence="4">Sac-22</strain>
    </source>
</reference>